<dbReference type="EMBL" id="QUNO01000002">
    <property type="protein sequence ID" value="REH54161.1"/>
    <property type="molecule type" value="Genomic_DNA"/>
</dbReference>
<feature type="region of interest" description="Disordered" evidence="1">
    <location>
        <begin position="1"/>
        <end position="39"/>
    </location>
</feature>
<comment type="caution">
    <text evidence="2">The sequence shown here is derived from an EMBL/GenBank/DDBJ whole genome shotgun (WGS) entry which is preliminary data.</text>
</comment>
<feature type="compositionally biased region" description="Basic and acidic residues" evidence="1">
    <location>
        <begin position="1"/>
        <end position="10"/>
    </location>
</feature>
<dbReference type="Proteomes" id="UP000256269">
    <property type="component" value="Unassembled WGS sequence"/>
</dbReference>
<evidence type="ECO:0000256" key="1">
    <source>
        <dbReference type="SAM" id="MobiDB-lite"/>
    </source>
</evidence>
<accession>A0A3E0I6C1</accession>
<dbReference type="RefSeq" id="WP_170217373.1">
    <property type="nucleotide sequence ID" value="NZ_CP144375.1"/>
</dbReference>
<gene>
    <name evidence="2" type="ORF">BCF44_102393</name>
</gene>
<sequence>MGRLDIDDSPRTWSWNWGEDEGDGPQTPQQSLVWDADREDGYEPLIMRGFD</sequence>
<name>A0A3E0I6C1_9PSEU</name>
<evidence type="ECO:0000313" key="2">
    <source>
        <dbReference type="EMBL" id="REH54161.1"/>
    </source>
</evidence>
<organism evidence="2 3">
    <name type="scientific">Kutzneria buriramensis</name>
    <dbReference type="NCBI Taxonomy" id="1045776"/>
    <lineage>
        <taxon>Bacteria</taxon>
        <taxon>Bacillati</taxon>
        <taxon>Actinomycetota</taxon>
        <taxon>Actinomycetes</taxon>
        <taxon>Pseudonocardiales</taxon>
        <taxon>Pseudonocardiaceae</taxon>
        <taxon>Kutzneria</taxon>
    </lineage>
</organism>
<dbReference type="AlphaFoldDB" id="A0A3E0I6C1"/>
<reference evidence="2 3" key="1">
    <citation type="submission" date="2018-08" db="EMBL/GenBank/DDBJ databases">
        <title>Genomic Encyclopedia of Archaeal and Bacterial Type Strains, Phase II (KMG-II): from individual species to whole genera.</title>
        <authorList>
            <person name="Goeker M."/>
        </authorList>
    </citation>
    <scope>NUCLEOTIDE SEQUENCE [LARGE SCALE GENOMIC DNA]</scope>
    <source>
        <strain evidence="2 3">DSM 45791</strain>
    </source>
</reference>
<protein>
    <submittedName>
        <fullName evidence="2">Uncharacterized protein</fullName>
    </submittedName>
</protein>
<proteinExistence type="predicted"/>
<keyword evidence="3" id="KW-1185">Reference proteome</keyword>
<evidence type="ECO:0000313" key="3">
    <source>
        <dbReference type="Proteomes" id="UP000256269"/>
    </source>
</evidence>